<dbReference type="OrthoDB" id="9796817at2"/>
<dbReference type="PANTHER" id="PTHR30290:SF38">
    <property type="entry name" value="D,D-DIPEPTIDE-BINDING PERIPLASMIC PROTEIN DDPA-RELATED"/>
    <property type="match status" value="1"/>
</dbReference>
<feature type="signal peptide" evidence="3">
    <location>
        <begin position="1"/>
        <end position="26"/>
    </location>
</feature>
<dbReference type="GO" id="GO:0015833">
    <property type="term" value="P:peptide transport"/>
    <property type="evidence" value="ECO:0007669"/>
    <property type="project" value="TreeGrafter"/>
</dbReference>
<keyword evidence="6" id="KW-1185">Reference proteome</keyword>
<dbReference type="Pfam" id="PF00496">
    <property type="entry name" value="SBP_bac_5"/>
    <property type="match status" value="1"/>
</dbReference>
<dbReference type="InParanoid" id="A0A7L4YPS8"/>
<evidence type="ECO:0000256" key="2">
    <source>
        <dbReference type="SAM" id="MobiDB-lite"/>
    </source>
</evidence>
<feature type="domain" description="Solute-binding protein family 5" evidence="4">
    <location>
        <begin position="103"/>
        <end position="442"/>
    </location>
</feature>
<dbReference type="PIRSF" id="PIRSF002741">
    <property type="entry name" value="MppA"/>
    <property type="match status" value="1"/>
</dbReference>
<dbReference type="Proteomes" id="UP000463857">
    <property type="component" value="Chromosome"/>
</dbReference>
<dbReference type="GO" id="GO:0043190">
    <property type="term" value="C:ATP-binding cassette (ABC) transporter complex"/>
    <property type="evidence" value="ECO:0007669"/>
    <property type="project" value="InterPro"/>
</dbReference>
<accession>A0A7L4YPS8</accession>
<dbReference type="FunCoup" id="A0A7L4YPS8">
    <property type="interactions" value="69"/>
</dbReference>
<protein>
    <submittedName>
        <fullName evidence="5">ABC transporter substrate-binding protein</fullName>
    </submittedName>
</protein>
<sequence length="547" mass="60170">MSMRSSRAVKLSVAALCSLLVAGCFGGSGGSGSDGSGSSYSGMDPDAGEPKSGGVYVTAGPSDASSLDPQTQSSFNTHVAVGAVYSKLMDYKTGPDIEYGASEIEGDLAESAEPSSDNMTWTFKLRQGVKFHNKAPVNGREFTSADVVCTMDRIMDVGFQKYLIAPVVESYTAPDPYTVEFKLKQPVARFDVTMANHYMEILPCEATQGQVDLTNDAIGTGPFILQSWTRNQERVYVKNPDYFVEGKPYLDGITTIIMPDQQAQIAALRSGKIDYMSSLSTDKRQVENLAKEIDGLTVEQHKGSTPTRMFMNMANAPFDDVNVRKALAMAIDREGMGGALRAGYTISGPVPPLLEGALPEDELLKMQPYDPEGAKKLLADAGYPDGFDVTMVLTNGYGDVVVQEAQWIQEDLAKIGVNVTLDVQDYATYFTDTWPKKNYTLGYGLQTPMLSATEFLSAEYLTTGARNWYNIADSELDTQINELIGISDQKEYETATQDVQKYILENVMDPVTLYTYDTQDIYAPYVKDVWAHPAYGRRWLMNMWLDK</sequence>
<dbReference type="InterPro" id="IPR000914">
    <property type="entry name" value="SBP_5_dom"/>
</dbReference>
<dbReference type="RefSeq" id="WP_159546422.1">
    <property type="nucleotide sequence ID" value="NZ_CP047156.1"/>
</dbReference>
<evidence type="ECO:0000259" key="4">
    <source>
        <dbReference type="Pfam" id="PF00496"/>
    </source>
</evidence>
<dbReference type="InterPro" id="IPR030678">
    <property type="entry name" value="Peptide/Ni-bd"/>
</dbReference>
<reference evidence="5 6" key="1">
    <citation type="journal article" date="2018" name="Int. J. Syst. Evol. Microbiol.">
        <title>Epidermidibacterium keratini gen. nov., sp. nov., a member of the family Sporichthyaceae, isolated from keratin epidermis.</title>
        <authorList>
            <person name="Lee D.G."/>
            <person name="Trujillo M.E."/>
            <person name="Kang S."/>
            <person name="Nam J.J."/>
            <person name="Kim Y.J."/>
        </authorList>
    </citation>
    <scope>NUCLEOTIDE SEQUENCE [LARGE SCALE GENOMIC DNA]</scope>
    <source>
        <strain evidence="5 6">EPI-7</strain>
    </source>
</reference>
<dbReference type="KEGG" id="eke:EK0264_13990"/>
<feature type="chain" id="PRO_5039166643" evidence="3">
    <location>
        <begin position="27"/>
        <end position="547"/>
    </location>
</feature>
<evidence type="ECO:0000256" key="1">
    <source>
        <dbReference type="ARBA" id="ARBA00022729"/>
    </source>
</evidence>
<dbReference type="AlphaFoldDB" id="A0A7L4YPS8"/>
<evidence type="ECO:0000313" key="6">
    <source>
        <dbReference type="Proteomes" id="UP000463857"/>
    </source>
</evidence>
<dbReference type="SUPFAM" id="SSF53850">
    <property type="entry name" value="Periplasmic binding protein-like II"/>
    <property type="match status" value="1"/>
</dbReference>
<dbReference type="GO" id="GO:1904680">
    <property type="term" value="F:peptide transmembrane transporter activity"/>
    <property type="evidence" value="ECO:0007669"/>
    <property type="project" value="TreeGrafter"/>
</dbReference>
<feature type="region of interest" description="Disordered" evidence="2">
    <location>
        <begin position="29"/>
        <end position="72"/>
    </location>
</feature>
<dbReference type="InterPro" id="IPR039424">
    <property type="entry name" value="SBP_5"/>
</dbReference>
<proteinExistence type="predicted"/>
<keyword evidence="1 3" id="KW-0732">Signal</keyword>
<name>A0A7L4YPS8_9ACTN</name>
<evidence type="ECO:0000256" key="3">
    <source>
        <dbReference type="SAM" id="SignalP"/>
    </source>
</evidence>
<dbReference type="EMBL" id="CP047156">
    <property type="protein sequence ID" value="QHC01285.1"/>
    <property type="molecule type" value="Genomic_DNA"/>
</dbReference>
<dbReference type="Gene3D" id="3.10.105.10">
    <property type="entry name" value="Dipeptide-binding Protein, Domain 3"/>
    <property type="match status" value="1"/>
</dbReference>
<dbReference type="PROSITE" id="PS51257">
    <property type="entry name" value="PROKAR_LIPOPROTEIN"/>
    <property type="match status" value="1"/>
</dbReference>
<organism evidence="5 6">
    <name type="scientific">Epidermidibacterium keratini</name>
    <dbReference type="NCBI Taxonomy" id="1891644"/>
    <lineage>
        <taxon>Bacteria</taxon>
        <taxon>Bacillati</taxon>
        <taxon>Actinomycetota</taxon>
        <taxon>Actinomycetes</taxon>
        <taxon>Sporichthyales</taxon>
        <taxon>Sporichthyaceae</taxon>
        <taxon>Epidermidibacterium</taxon>
    </lineage>
</organism>
<dbReference type="CDD" id="cd00995">
    <property type="entry name" value="PBP2_NikA_DppA_OppA_like"/>
    <property type="match status" value="1"/>
</dbReference>
<evidence type="ECO:0000313" key="5">
    <source>
        <dbReference type="EMBL" id="QHC01285.1"/>
    </source>
</evidence>
<feature type="compositionally biased region" description="Polar residues" evidence="2">
    <location>
        <begin position="63"/>
        <end position="72"/>
    </location>
</feature>
<gene>
    <name evidence="5" type="ORF">EK0264_13990</name>
</gene>
<dbReference type="Gene3D" id="3.40.190.10">
    <property type="entry name" value="Periplasmic binding protein-like II"/>
    <property type="match status" value="1"/>
</dbReference>
<dbReference type="PANTHER" id="PTHR30290">
    <property type="entry name" value="PERIPLASMIC BINDING COMPONENT OF ABC TRANSPORTER"/>
    <property type="match status" value="1"/>
</dbReference>
<dbReference type="GO" id="GO:0042597">
    <property type="term" value="C:periplasmic space"/>
    <property type="evidence" value="ECO:0007669"/>
    <property type="project" value="UniProtKB-ARBA"/>
</dbReference>